<feature type="region of interest" description="Disordered" evidence="1">
    <location>
        <begin position="73"/>
        <end position="113"/>
    </location>
</feature>
<name>C5TB10_ACIDE</name>
<organism evidence="4 5">
    <name type="scientific">Acidovorax delafieldii 2AN</name>
    <dbReference type="NCBI Taxonomy" id="573060"/>
    <lineage>
        <taxon>Bacteria</taxon>
        <taxon>Pseudomonadati</taxon>
        <taxon>Pseudomonadota</taxon>
        <taxon>Betaproteobacteria</taxon>
        <taxon>Burkholderiales</taxon>
        <taxon>Comamonadaceae</taxon>
        <taxon>Acidovorax</taxon>
    </lineage>
</organism>
<feature type="domain" description="DUF4124" evidence="3">
    <location>
        <begin position="11"/>
        <end position="66"/>
    </location>
</feature>
<comment type="caution">
    <text evidence="4">The sequence shown here is derived from an EMBL/GenBank/DDBJ whole genome shotgun (WGS) entry which is preliminary data.</text>
</comment>
<keyword evidence="5" id="KW-1185">Reference proteome</keyword>
<evidence type="ECO:0000313" key="4">
    <source>
        <dbReference type="EMBL" id="EER58338.1"/>
    </source>
</evidence>
<evidence type="ECO:0000313" key="5">
    <source>
        <dbReference type="Proteomes" id="UP000003856"/>
    </source>
</evidence>
<dbReference type="OrthoDB" id="8796902at2"/>
<gene>
    <name evidence="4" type="ORF">AcdelDRAFT_4090</name>
</gene>
<evidence type="ECO:0000259" key="3">
    <source>
        <dbReference type="Pfam" id="PF13511"/>
    </source>
</evidence>
<dbReference type="RefSeq" id="WP_005799830.1">
    <property type="nucleotide sequence ID" value="NZ_ACQT01000290.1"/>
</dbReference>
<dbReference type="AlphaFoldDB" id="C5TB10"/>
<evidence type="ECO:0000256" key="1">
    <source>
        <dbReference type="SAM" id="MobiDB-lite"/>
    </source>
</evidence>
<sequence length="213" mass="23326">MPLLRSSLAACAALVCLAAPAQVLRCTDARTGQVTYTDGACAGAASVREVEPRRTPQEIQQERQQAAEALERKQQQLDAEARQSAADREARRERDKAARAAQQPLRGQDYARSAECARSRRNLDVVASSVAGTYDQSQRVETAQRQVDLDCLGPEGYAEVEKARAARAATAPVIVVPPHYPVHLRPAPPPPPRTFTQCNVFRCYDSQGNSYPR</sequence>
<dbReference type="Pfam" id="PF13511">
    <property type="entry name" value="DUF4124"/>
    <property type="match status" value="1"/>
</dbReference>
<dbReference type="Proteomes" id="UP000003856">
    <property type="component" value="Unassembled WGS sequence"/>
</dbReference>
<reference evidence="4 5" key="1">
    <citation type="submission" date="2009-05" db="EMBL/GenBank/DDBJ databases">
        <title>The draft genome of Acidovorax delafieldii 2AN.</title>
        <authorList>
            <consortium name="US DOE Joint Genome Institute (JGI-PGF)"/>
            <person name="Lucas S."/>
            <person name="Copeland A."/>
            <person name="Lapidus A."/>
            <person name="Glavina del Rio T."/>
            <person name="Tice H."/>
            <person name="Bruce D."/>
            <person name="Goodwin L."/>
            <person name="Pitluck S."/>
            <person name="Larimer F."/>
            <person name="Land M.L."/>
            <person name="Hauser L."/>
            <person name="Shelobolina E.S."/>
            <person name="Picardal F."/>
            <person name="Roden E."/>
            <person name="Emerson D."/>
        </authorList>
    </citation>
    <scope>NUCLEOTIDE SEQUENCE [LARGE SCALE GENOMIC DNA]</scope>
    <source>
        <strain evidence="4 5">2AN</strain>
    </source>
</reference>
<proteinExistence type="predicted"/>
<dbReference type="InterPro" id="IPR025392">
    <property type="entry name" value="DUF4124"/>
</dbReference>
<dbReference type="PATRIC" id="fig|573060.9.peg.852"/>
<feature type="compositionally biased region" description="Basic and acidic residues" evidence="1">
    <location>
        <begin position="73"/>
        <end position="98"/>
    </location>
</feature>
<dbReference type="EMBL" id="ACQT01000290">
    <property type="protein sequence ID" value="EER58338.1"/>
    <property type="molecule type" value="Genomic_DNA"/>
</dbReference>
<evidence type="ECO:0000256" key="2">
    <source>
        <dbReference type="SAM" id="SignalP"/>
    </source>
</evidence>
<accession>C5TB10</accession>
<feature type="signal peptide" evidence="2">
    <location>
        <begin position="1"/>
        <end position="21"/>
    </location>
</feature>
<protein>
    <recommendedName>
        <fullName evidence="3">DUF4124 domain-containing protein</fullName>
    </recommendedName>
</protein>
<keyword evidence="2" id="KW-0732">Signal</keyword>
<feature type="chain" id="PRO_5005668585" description="DUF4124 domain-containing protein" evidence="2">
    <location>
        <begin position="22"/>
        <end position="213"/>
    </location>
</feature>